<dbReference type="AlphaFoldDB" id="A0A515ENI4"/>
<dbReference type="PROSITE" id="PS50983">
    <property type="entry name" value="FE_B12_PBP"/>
    <property type="match status" value="1"/>
</dbReference>
<dbReference type="SUPFAM" id="SSF53807">
    <property type="entry name" value="Helical backbone' metal receptor"/>
    <property type="match status" value="1"/>
</dbReference>
<keyword evidence="4" id="KW-1185">Reference proteome</keyword>
<feature type="domain" description="Fe/B12 periplasmic-binding" evidence="2">
    <location>
        <begin position="53"/>
        <end position="307"/>
    </location>
</feature>
<dbReference type="Pfam" id="PF01497">
    <property type="entry name" value="Peripla_BP_2"/>
    <property type="match status" value="1"/>
</dbReference>
<accession>A0A515ENI4</accession>
<evidence type="ECO:0000259" key="2">
    <source>
        <dbReference type="PROSITE" id="PS50983"/>
    </source>
</evidence>
<dbReference type="KEGG" id="rhg:EXZ61_08485"/>
<feature type="signal peptide" evidence="1">
    <location>
        <begin position="1"/>
        <end position="28"/>
    </location>
</feature>
<sequence>MPHTSQPLHRRAALRASIGLLCGLSAHAVLPSLSWAQSSPASASRSAKSGLPKIVAVGGAITECVYALGAQAQLVGTDTTSVYPSAAQNTPKVGYMRQLSAEGLLSLKPDALIASGEAGPPAVIAQIRAAGVRVDLLEADHSWAEVQRKLLAVGEATQQLPRAQALLAQLDSQWAKAQAHVAAFAGKRPRALFILAHGGAAQVAGMQTAANAMLGFAGAENVMRGFSGYRPMTAEAMAAAAPEIILTSTQGLDAMGGEARFWERPELALTPAYRRRALVHMDALELLGFGPRMPATVLALSKRMGVA</sequence>
<dbReference type="Proteomes" id="UP000317365">
    <property type="component" value="Chromosome"/>
</dbReference>
<dbReference type="Gene3D" id="3.40.50.1980">
    <property type="entry name" value="Nitrogenase molybdenum iron protein domain"/>
    <property type="match status" value="2"/>
</dbReference>
<feature type="chain" id="PRO_5022077919" evidence="1">
    <location>
        <begin position="29"/>
        <end position="307"/>
    </location>
</feature>
<protein>
    <submittedName>
        <fullName evidence="3">ABC transporter substrate-binding protein</fullName>
    </submittedName>
</protein>
<name>A0A515ENI4_9BURK</name>
<dbReference type="InterPro" id="IPR050902">
    <property type="entry name" value="ABC_Transporter_SBP"/>
</dbReference>
<dbReference type="PANTHER" id="PTHR30535">
    <property type="entry name" value="VITAMIN B12-BINDING PROTEIN"/>
    <property type="match status" value="1"/>
</dbReference>
<reference evidence="4" key="1">
    <citation type="submission" date="2019-02" db="EMBL/GenBank/DDBJ databases">
        <title>Complete genome sequence of Rhodoferax sp. Gr-4.</title>
        <authorList>
            <person name="Jin L."/>
        </authorList>
    </citation>
    <scope>NUCLEOTIDE SEQUENCE [LARGE SCALE GENOMIC DNA]</scope>
    <source>
        <strain evidence="4">Gr-4</strain>
    </source>
</reference>
<reference evidence="4" key="2">
    <citation type="journal article" date="2020" name="Int. J. Syst. Evol. Microbiol.">
        <title>Genomic insights into a novel species Rhodoferax aquaticus sp. nov., isolated from freshwater.</title>
        <authorList>
            <person name="Li T."/>
            <person name="Zhuo Y."/>
            <person name="Jin C.Z."/>
            <person name="Wu X."/>
            <person name="Ko S.R."/>
            <person name="Jin F.J."/>
            <person name="Ahn C.Y."/>
            <person name="Oh H.M."/>
            <person name="Lee H.G."/>
            <person name="Jin L."/>
        </authorList>
    </citation>
    <scope>NUCLEOTIDE SEQUENCE [LARGE SCALE GENOMIC DNA]</scope>
    <source>
        <strain evidence="4">Gr-4</strain>
    </source>
</reference>
<dbReference type="EMBL" id="CP036282">
    <property type="protein sequence ID" value="QDL54198.1"/>
    <property type="molecule type" value="Genomic_DNA"/>
</dbReference>
<dbReference type="PANTHER" id="PTHR30535:SF4">
    <property type="entry name" value="HEMIN-BINDING PERIPLASMIC PROTEIN HMUT"/>
    <property type="match status" value="1"/>
</dbReference>
<dbReference type="InterPro" id="IPR002491">
    <property type="entry name" value="ABC_transptr_periplasmic_BD"/>
</dbReference>
<organism evidence="3 4">
    <name type="scientific">Rhodoferax aquaticus</name>
    <dbReference type="NCBI Taxonomy" id="2527691"/>
    <lineage>
        <taxon>Bacteria</taxon>
        <taxon>Pseudomonadati</taxon>
        <taxon>Pseudomonadota</taxon>
        <taxon>Betaproteobacteria</taxon>
        <taxon>Burkholderiales</taxon>
        <taxon>Comamonadaceae</taxon>
        <taxon>Rhodoferax</taxon>
    </lineage>
</organism>
<evidence type="ECO:0000256" key="1">
    <source>
        <dbReference type="SAM" id="SignalP"/>
    </source>
</evidence>
<proteinExistence type="predicted"/>
<evidence type="ECO:0000313" key="4">
    <source>
        <dbReference type="Proteomes" id="UP000317365"/>
    </source>
</evidence>
<evidence type="ECO:0000313" key="3">
    <source>
        <dbReference type="EMBL" id="QDL54198.1"/>
    </source>
</evidence>
<keyword evidence="1" id="KW-0732">Signal</keyword>
<gene>
    <name evidence="3" type="ORF">EXZ61_08485</name>
</gene>
<dbReference type="RefSeq" id="WP_142810891.1">
    <property type="nucleotide sequence ID" value="NZ_CP036282.1"/>
</dbReference>